<dbReference type="Gene3D" id="6.10.250.2410">
    <property type="match status" value="1"/>
</dbReference>
<evidence type="ECO:0000313" key="1">
    <source>
        <dbReference type="EMBL" id="MPM96932.1"/>
    </source>
</evidence>
<organism evidence="1">
    <name type="scientific">bioreactor metagenome</name>
    <dbReference type="NCBI Taxonomy" id="1076179"/>
    <lineage>
        <taxon>unclassified sequences</taxon>
        <taxon>metagenomes</taxon>
        <taxon>ecological metagenomes</taxon>
    </lineage>
</organism>
<sequence length="239" mass="27340">MAEKLSYKLDVFEGPLDLLLHLISKHKLNINDIPIVELVEQYVVYVRQMQEENMDIASEFLEMAARLVYIKTVSLLPVHEEAEQLKIELTGELLEYRECQLIAKRLSEQTDGFDLFSRQPQDYEPDHQYRRLHEPFEILKAYISAVGKGKRKLPPPVEAFSGIIAHKIVSVSSRISAIVQRLLHGKKERFITFFTSAESKSELVATFLAMLELAKSKRIHLIGDGENTEVEIMNGGENS</sequence>
<gene>
    <name evidence="1" type="primary">scpA_44</name>
    <name evidence="1" type="ORF">SDC9_144102</name>
</gene>
<comment type="caution">
    <text evidence="1">The sequence shown here is derived from an EMBL/GenBank/DDBJ whole genome shotgun (WGS) entry which is preliminary data.</text>
</comment>
<proteinExistence type="predicted"/>
<reference evidence="1" key="1">
    <citation type="submission" date="2019-08" db="EMBL/GenBank/DDBJ databases">
        <authorList>
            <person name="Kucharzyk K."/>
            <person name="Murdoch R.W."/>
            <person name="Higgins S."/>
            <person name="Loffler F."/>
        </authorList>
    </citation>
    <scope>NUCLEOTIDE SEQUENCE</scope>
</reference>
<accession>A0A645E8H6</accession>
<dbReference type="PANTHER" id="PTHR33969">
    <property type="entry name" value="SEGREGATION AND CONDENSATION PROTEIN A"/>
    <property type="match status" value="1"/>
</dbReference>
<protein>
    <submittedName>
        <fullName evidence="1">Segregation and condensation protein A</fullName>
    </submittedName>
</protein>
<dbReference type="EMBL" id="VSSQ01043269">
    <property type="protein sequence ID" value="MPM96932.1"/>
    <property type="molecule type" value="Genomic_DNA"/>
</dbReference>
<dbReference type="PANTHER" id="PTHR33969:SF2">
    <property type="entry name" value="SEGREGATION AND CONDENSATION PROTEIN A"/>
    <property type="match status" value="1"/>
</dbReference>
<name>A0A645E8H6_9ZZZZ</name>
<dbReference type="InterPro" id="IPR003768">
    <property type="entry name" value="ScpA"/>
</dbReference>
<dbReference type="AlphaFoldDB" id="A0A645E8H6"/>
<dbReference type="Pfam" id="PF02616">
    <property type="entry name" value="SMC_ScpA"/>
    <property type="match status" value="1"/>
</dbReference>